<proteinExistence type="predicted"/>
<dbReference type="Proteomes" id="UP000824120">
    <property type="component" value="Chromosome 1"/>
</dbReference>
<feature type="compositionally biased region" description="Basic and acidic residues" evidence="1">
    <location>
        <begin position="62"/>
        <end position="79"/>
    </location>
</feature>
<accession>A0A9J6B626</accession>
<feature type="region of interest" description="Disordered" evidence="1">
    <location>
        <begin position="57"/>
        <end position="97"/>
    </location>
</feature>
<evidence type="ECO:0000313" key="2">
    <source>
        <dbReference type="EMBL" id="KAG5632166.1"/>
    </source>
</evidence>
<dbReference type="EMBL" id="JACXVP010000001">
    <property type="protein sequence ID" value="KAG5632166.1"/>
    <property type="molecule type" value="Genomic_DNA"/>
</dbReference>
<dbReference type="AlphaFoldDB" id="A0A9J6B626"/>
<comment type="caution">
    <text evidence="2">The sequence shown here is derived from an EMBL/GenBank/DDBJ whole genome shotgun (WGS) entry which is preliminary data.</text>
</comment>
<evidence type="ECO:0000313" key="3">
    <source>
        <dbReference type="Proteomes" id="UP000824120"/>
    </source>
</evidence>
<gene>
    <name evidence="2" type="ORF">H5410_003883</name>
</gene>
<protein>
    <submittedName>
        <fullName evidence="2">Uncharacterized protein</fullName>
    </submittedName>
</protein>
<name>A0A9J6B626_SOLCO</name>
<sequence>MHQISAMVSSSSKEVAAHHMIVDRDIDTQVSVGTTQSGMVLENKPLIYKRNSEQVAAKYKPQKKEDEPVIKEVDDDRKASNGGGDVRAPTVKTPINITHPFPQRLKKTHQSLVVVIANTMGISPRGEWHL</sequence>
<organism evidence="2 3">
    <name type="scientific">Solanum commersonii</name>
    <name type="common">Commerson's wild potato</name>
    <name type="synonym">Commerson's nightshade</name>
    <dbReference type="NCBI Taxonomy" id="4109"/>
    <lineage>
        <taxon>Eukaryota</taxon>
        <taxon>Viridiplantae</taxon>
        <taxon>Streptophyta</taxon>
        <taxon>Embryophyta</taxon>
        <taxon>Tracheophyta</taxon>
        <taxon>Spermatophyta</taxon>
        <taxon>Magnoliopsida</taxon>
        <taxon>eudicotyledons</taxon>
        <taxon>Gunneridae</taxon>
        <taxon>Pentapetalae</taxon>
        <taxon>asterids</taxon>
        <taxon>lamiids</taxon>
        <taxon>Solanales</taxon>
        <taxon>Solanaceae</taxon>
        <taxon>Solanoideae</taxon>
        <taxon>Solaneae</taxon>
        <taxon>Solanum</taxon>
    </lineage>
</organism>
<keyword evidence="3" id="KW-1185">Reference proteome</keyword>
<reference evidence="2 3" key="1">
    <citation type="submission" date="2020-09" db="EMBL/GenBank/DDBJ databases">
        <title>De no assembly of potato wild relative species, Solanum commersonii.</title>
        <authorList>
            <person name="Cho K."/>
        </authorList>
    </citation>
    <scope>NUCLEOTIDE SEQUENCE [LARGE SCALE GENOMIC DNA]</scope>
    <source>
        <strain evidence="2">LZ3.2</strain>
        <tissue evidence="2">Leaf</tissue>
    </source>
</reference>
<evidence type="ECO:0000256" key="1">
    <source>
        <dbReference type="SAM" id="MobiDB-lite"/>
    </source>
</evidence>